<dbReference type="CDD" id="cd05233">
    <property type="entry name" value="SDR_c"/>
    <property type="match status" value="1"/>
</dbReference>
<dbReference type="Pfam" id="PF13561">
    <property type="entry name" value="adh_short_C2"/>
    <property type="match status" value="1"/>
</dbReference>
<keyword evidence="2" id="KW-0560">Oxidoreductase</keyword>
<dbReference type="AlphaFoldDB" id="A0A0M8QT87"/>
<dbReference type="PROSITE" id="PS00061">
    <property type="entry name" value="ADH_SHORT"/>
    <property type="match status" value="1"/>
</dbReference>
<dbReference type="GO" id="GO:0016491">
    <property type="term" value="F:oxidoreductase activity"/>
    <property type="evidence" value="ECO:0007669"/>
    <property type="project" value="UniProtKB-KW"/>
</dbReference>
<comment type="similarity">
    <text evidence="1">Belongs to the short-chain dehydrogenases/reductases (SDR) family.</text>
</comment>
<dbReference type="PANTHER" id="PTHR24321:SF8">
    <property type="entry name" value="ESTRADIOL 17-BETA-DEHYDROGENASE 8-RELATED"/>
    <property type="match status" value="1"/>
</dbReference>
<proteinExistence type="inferred from homology"/>
<dbReference type="Proteomes" id="UP000037773">
    <property type="component" value="Unassembled WGS sequence"/>
</dbReference>
<dbReference type="InterPro" id="IPR036291">
    <property type="entry name" value="NAD(P)-bd_dom_sf"/>
</dbReference>
<dbReference type="InterPro" id="IPR020904">
    <property type="entry name" value="Sc_DH/Rdtase_CS"/>
</dbReference>
<dbReference type="FunFam" id="3.40.50.720:FF:000084">
    <property type="entry name" value="Short-chain dehydrogenase reductase"/>
    <property type="match status" value="1"/>
</dbReference>
<dbReference type="InterPro" id="IPR002347">
    <property type="entry name" value="SDR_fam"/>
</dbReference>
<dbReference type="PATRIC" id="fig|36816.3.peg.2760"/>
<evidence type="ECO:0008006" key="5">
    <source>
        <dbReference type="Google" id="ProtNLM"/>
    </source>
</evidence>
<gene>
    <name evidence="3" type="ORF">ADK41_12805</name>
</gene>
<accession>A0A0M8QT87</accession>
<comment type="caution">
    <text evidence="3">The sequence shown here is derived from an EMBL/GenBank/DDBJ whole genome shotgun (WGS) entry which is preliminary data.</text>
</comment>
<name>A0A0M8QT87_9ACTN</name>
<dbReference type="PRINTS" id="PR00081">
    <property type="entry name" value="GDHRDH"/>
</dbReference>
<keyword evidence="4" id="KW-1185">Reference proteome</keyword>
<dbReference type="SUPFAM" id="SSF51735">
    <property type="entry name" value="NAD(P)-binding Rossmann-fold domains"/>
    <property type="match status" value="1"/>
</dbReference>
<evidence type="ECO:0000256" key="2">
    <source>
        <dbReference type="ARBA" id="ARBA00023002"/>
    </source>
</evidence>
<dbReference type="PRINTS" id="PR00080">
    <property type="entry name" value="SDRFAMILY"/>
</dbReference>
<organism evidence="3 4">
    <name type="scientific">Streptomyces caelestis</name>
    <dbReference type="NCBI Taxonomy" id="36816"/>
    <lineage>
        <taxon>Bacteria</taxon>
        <taxon>Bacillati</taxon>
        <taxon>Actinomycetota</taxon>
        <taxon>Actinomycetes</taxon>
        <taxon>Kitasatosporales</taxon>
        <taxon>Streptomycetaceae</taxon>
        <taxon>Streptomyces</taxon>
    </lineage>
</organism>
<dbReference type="PANTHER" id="PTHR24321">
    <property type="entry name" value="DEHYDROGENASES, SHORT CHAIN"/>
    <property type="match status" value="1"/>
</dbReference>
<evidence type="ECO:0000256" key="1">
    <source>
        <dbReference type="ARBA" id="ARBA00006484"/>
    </source>
</evidence>
<protein>
    <recommendedName>
        <fullName evidence="5">Short-chain dehydrogenase</fullName>
    </recommendedName>
</protein>
<dbReference type="EMBL" id="LGCN01000120">
    <property type="protein sequence ID" value="KOT40595.1"/>
    <property type="molecule type" value="Genomic_DNA"/>
</dbReference>
<reference evidence="3 4" key="1">
    <citation type="submission" date="2015-07" db="EMBL/GenBank/DDBJ databases">
        <authorList>
            <person name="Noorani M."/>
        </authorList>
    </citation>
    <scope>NUCLEOTIDE SEQUENCE [LARGE SCALE GENOMIC DNA]</scope>
    <source>
        <strain evidence="3 4">NRRL B-24567</strain>
    </source>
</reference>
<evidence type="ECO:0000313" key="4">
    <source>
        <dbReference type="Proteomes" id="UP000037773"/>
    </source>
</evidence>
<dbReference type="Gene3D" id="3.40.50.720">
    <property type="entry name" value="NAD(P)-binding Rossmann-like Domain"/>
    <property type="match status" value="1"/>
</dbReference>
<sequence length="273" mass="28730">MSSAAEHGIRRDQHVKGLRGRPALVTGGAQGIGRAVAERLVEEGARVMIMDTNEEFGKSAVAELARRPGGEHVGFVHGDISEESDVVAAVEATRTAFGGVELLVNCAAAFITRGIEATVEEWRRVTDVNIMGHALMVKHSAPLMEAAGGGSVVNVSSISAHIAQPRSVTYSATKAAIIGMTRCMATDLAGAGIRVNAVSPGTVWSDNLARRYKEKYGVSREEADARPDIGGRHMLHRTADPEEIASAVAFLLSSEAGFITGENLMVDAGLTVT</sequence>
<evidence type="ECO:0000313" key="3">
    <source>
        <dbReference type="EMBL" id="KOT40595.1"/>
    </source>
</evidence>